<protein>
    <submittedName>
        <fullName evidence="2">Uncharacterized protein</fullName>
    </submittedName>
</protein>
<evidence type="ECO:0000313" key="3">
    <source>
        <dbReference type="Proteomes" id="UP000006329"/>
    </source>
</evidence>
<dbReference type="RefSeq" id="WP_004477387.1">
    <property type="nucleotide sequence ID" value="NZ_AHON02000024.1"/>
</dbReference>
<keyword evidence="3" id="KW-1185">Reference proteome</keyword>
<organism evidence="2 3">
    <name type="scientific">Leptospira santarosai str. MOR084</name>
    <dbReference type="NCBI Taxonomy" id="1049984"/>
    <lineage>
        <taxon>Bacteria</taxon>
        <taxon>Pseudomonadati</taxon>
        <taxon>Spirochaetota</taxon>
        <taxon>Spirochaetia</taxon>
        <taxon>Leptospirales</taxon>
        <taxon>Leptospiraceae</taxon>
        <taxon>Leptospira</taxon>
    </lineage>
</organism>
<comment type="similarity">
    <text evidence="1">Belongs to the UPF0167 family.</text>
</comment>
<sequence length="232" mass="26644">MKLNLKYFQADEDDTFVVLELPFHLQQDSRYPNGKPICKFCGKSEGCLTLDLTTYSIERAKVVELAEGQDGNLYSGNFNTFGCIDCLRLGSFFYRHGTEAGELRENLFVKFDYDRQAYDPVDPQPSIDEIAKLELRKTPSFRTFQGDVWLVHCDDFMTYIGVWDFEDFKKNDPNGNVLNFFIQTAGKNAAYDWNVNSETGLHELFHGEHANACCYAFHCTKCGIHRVYLDNG</sequence>
<dbReference type="InterPro" id="IPR005363">
    <property type="entry name" value="UPF0167"/>
</dbReference>
<dbReference type="Proteomes" id="UP000006329">
    <property type="component" value="Unassembled WGS sequence"/>
</dbReference>
<name>A0A0E2BIA8_9LEPT</name>
<evidence type="ECO:0000313" key="2">
    <source>
        <dbReference type="EMBL" id="EKO35053.1"/>
    </source>
</evidence>
<dbReference type="Pfam" id="PF03691">
    <property type="entry name" value="UPF0167"/>
    <property type="match status" value="1"/>
</dbReference>
<dbReference type="EMBL" id="AHON02000024">
    <property type="protein sequence ID" value="EKO35053.1"/>
    <property type="molecule type" value="Genomic_DNA"/>
</dbReference>
<comment type="caution">
    <text evidence="2">The sequence shown here is derived from an EMBL/GenBank/DDBJ whole genome shotgun (WGS) entry which is preliminary data.</text>
</comment>
<evidence type="ECO:0000256" key="1">
    <source>
        <dbReference type="ARBA" id="ARBA00008525"/>
    </source>
</evidence>
<reference evidence="2" key="1">
    <citation type="submission" date="2012-10" db="EMBL/GenBank/DDBJ databases">
        <authorList>
            <person name="Harkins D.M."/>
            <person name="Durkin A.S."/>
            <person name="Brinkac L.M."/>
            <person name="Haft D.H."/>
            <person name="Selengut J.D."/>
            <person name="Sanka R."/>
            <person name="DePew J."/>
            <person name="Purushe J."/>
            <person name="Matthias M.A."/>
            <person name="Vinetz J.M."/>
            <person name="Sutton G.G."/>
            <person name="Nierman W.C."/>
            <person name="Fouts D.E."/>
        </authorList>
    </citation>
    <scope>NUCLEOTIDE SEQUENCE [LARGE SCALE GENOMIC DNA]</scope>
    <source>
        <strain evidence="2">MOR084</strain>
    </source>
</reference>
<accession>A0A0E2BIA8</accession>
<gene>
    <name evidence="2" type="ORF">LEP1GSC179_0451</name>
</gene>
<dbReference type="AlphaFoldDB" id="A0A0E2BIA8"/>
<proteinExistence type="inferred from homology"/>